<comment type="caution">
    <text evidence="2">The sequence shown here is derived from an EMBL/GenBank/DDBJ whole genome shotgun (WGS) entry which is preliminary data.</text>
</comment>
<evidence type="ECO:0000313" key="3">
    <source>
        <dbReference type="Proteomes" id="UP000315295"/>
    </source>
</evidence>
<evidence type="ECO:0000256" key="1">
    <source>
        <dbReference type="SAM" id="Phobius"/>
    </source>
</evidence>
<organism evidence="2 3">
    <name type="scientific">Malus baccata</name>
    <name type="common">Siberian crab apple</name>
    <name type="synonym">Pyrus baccata</name>
    <dbReference type="NCBI Taxonomy" id="106549"/>
    <lineage>
        <taxon>Eukaryota</taxon>
        <taxon>Viridiplantae</taxon>
        <taxon>Streptophyta</taxon>
        <taxon>Embryophyta</taxon>
        <taxon>Tracheophyta</taxon>
        <taxon>Spermatophyta</taxon>
        <taxon>Magnoliopsida</taxon>
        <taxon>eudicotyledons</taxon>
        <taxon>Gunneridae</taxon>
        <taxon>Pentapetalae</taxon>
        <taxon>rosids</taxon>
        <taxon>fabids</taxon>
        <taxon>Rosales</taxon>
        <taxon>Rosaceae</taxon>
        <taxon>Amygdaloideae</taxon>
        <taxon>Maleae</taxon>
        <taxon>Malus</taxon>
    </lineage>
</organism>
<dbReference type="Proteomes" id="UP000315295">
    <property type="component" value="Unassembled WGS sequence"/>
</dbReference>
<gene>
    <name evidence="2" type="ORF">C1H46_026473</name>
</gene>
<dbReference type="EMBL" id="VIEB01000519">
    <property type="protein sequence ID" value="TQD87975.1"/>
    <property type="molecule type" value="Genomic_DNA"/>
</dbReference>
<protein>
    <submittedName>
        <fullName evidence="2">Uncharacterized protein</fullName>
    </submittedName>
</protein>
<reference evidence="2 3" key="1">
    <citation type="journal article" date="2019" name="G3 (Bethesda)">
        <title>Sequencing of a Wild Apple (Malus baccata) Genome Unravels the Differences Between Cultivated and Wild Apple Species Regarding Disease Resistance and Cold Tolerance.</title>
        <authorList>
            <person name="Chen X."/>
        </authorList>
    </citation>
    <scope>NUCLEOTIDE SEQUENCE [LARGE SCALE GENOMIC DNA]</scope>
    <source>
        <strain evidence="3">cv. Shandingzi</strain>
        <tissue evidence="2">Leaves</tissue>
    </source>
</reference>
<dbReference type="AlphaFoldDB" id="A0A540LNA9"/>
<accession>A0A540LNA9</accession>
<proteinExistence type="predicted"/>
<name>A0A540LNA9_MALBA</name>
<evidence type="ECO:0000313" key="2">
    <source>
        <dbReference type="EMBL" id="TQD87975.1"/>
    </source>
</evidence>
<keyword evidence="3" id="KW-1185">Reference proteome</keyword>
<feature type="transmembrane region" description="Helical" evidence="1">
    <location>
        <begin position="39"/>
        <end position="59"/>
    </location>
</feature>
<keyword evidence="1" id="KW-0472">Membrane</keyword>
<keyword evidence="1" id="KW-1133">Transmembrane helix</keyword>
<sequence length="240" mass="27045">MEVRSYREPGFPITENFRALGERERLCRGKVKWVAEVGWFWAVVVLRWLATGVGPWVLLRRGWVGILGVSVVRRGWGFRRCWCAGLLGFWSRRRWAVSDLPDCSLAVGTPSALLCASQFLIRPQIRHRLKVEAEGCLVTWHGHNHDHLLIGEGVRHLQWGIGLAGEAAETEAGLHILRILIADGKVVQLPLSVEEVVLRLQDDVKVVLLPQDVVRVVLQPQDAVKVVLQPQDAVKVVLQY</sequence>
<keyword evidence="1" id="KW-0812">Transmembrane</keyword>